<dbReference type="Gene3D" id="4.10.240.10">
    <property type="entry name" value="Zn(2)-C6 fungal-type DNA-binding domain"/>
    <property type="match status" value="1"/>
</dbReference>
<dbReference type="EMBL" id="JAGMVJ010000001">
    <property type="protein sequence ID" value="KAH7095436.1"/>
    <property type="molecule type" value="Genomic_DNA"/>
</dbReference>
<dbReference type="AlphaFoldDB" id="A0A8K0W486"/>
<protein>
    <submittedName>
        <fullName evidence="5">Fungal-specific transcription factor domain-containing protein</fullName>
    </submittedName>
</protein>
<evidence type="ECO:0000313" key="6">
    <source>
        <dbReference type="Proteomes" id="UP000813461"/>
    </source>
</evidence>
<comment type="caution">
    <text evidence="5">The sequence shown here is derived from an EMBL/GenBank/DDBJ whole genome shotgun (WGS) entry which is preliminary data.</text>
</comment>
<reference evidence="5" key="1">
    <citation type="journal article" date="2021" name="Nat. Commun.">
        <title>Genetic determinants of endophytism in the Arabidopsis root mycobiome.</title>
        <authorList>
            <person name="Mesny F."/>
            <person name="Miyauchi S."/>
            <person name="Thiergart T."/>
            <person name="Pickel B."/>
            <person name="Atanasova L."/>
            <person name="Karlsson M."/>
            <person name="Huettel B."/>
            <person name="Barry K.W."/>
            <person name="Haridas S."/>
            <person name="Chen C."/>
            <person name="Bauer D."/>
            <person name="Andreopoulos W."/>
            <person name="Pangilinan J."/>
            <person name="LaButti K."/>
            <person name="Riley R."/>
            <person name="Lipzen A."/>
            <person name="Clum A."/>
            <person name="Drula E."/>
            <person name="Henrissat B."/>
            <person name="Kohler A."/>
            <person name="Grigoriev I.V."/>
            <person name="Martin F.M."/>
            <person name="Hacquard S."/>
        </authorList>
    </citation>
    <scope>NUCLEOTIDE SEQUENCE</scope>
    <source>
        <strain evidence="5">MPI-SDFR-AT-0120</strain>
    </source>
</reference>
<evidence type="ECO:0000259" key="4">
    <source>
        <dbReference type="PROSITE" id="PS50048"/>
    </source>
</evidence>
<dbReference type="SUPFAM" id="SSF57701">
    <property type="entry name" value="Zn2/Cys6 DNA-binding domain"/>
    <property type="match status" value="1"/>
</dbReference>
<keyword evidence="6" id="KW-1185">Reference proteome</keyword>
<feature type="region of interest" description="Disordered" evidence="3">
    <location>
        <begin position="690"/>
        <end position="783"/>
    </location>
</feature>
<dbReference type="GO" id="GO:0006351">
    <property type="term" value="P:DNA-templated transcription"/>
    <property type="evidence" value="ECO:0007669"/>
    <property type="project" value="InterPro"/>
</dbReference>
<feature type="compositionally biased region" description="Basic and acidic residues" evidence="3">
    <location>
        <begin position="691"/>
        <end position="707"/>
    </location>
</feature>
<dbReference type="GO" id="GO:0000981">
    <property type="term" value="F:DNA-binding transcription factor activity, RNA polymerase II-specific"/>
    <property type="evidence" value="ECO:0007669"/>
    <property type="project" value="InterPro"/>
</dbReference>
<organism evidence="5 6">
    <name type="scientific">Paraphoma chrysanthemicola</name>
    <dbReference type="NCBI Taxonomy" id="798071"/>
    <lineage>
        <taxon>Eukaryota</taxon>
        <taxon>Fungi</taxon>
        <taxon>Dikarya</taxon>
        <taxon>Ascomycota</taxon>
        <taxon>Pezizomycotina</taxon>
        <taxon>Dothideomycetes</taxon>
        <taxon>Pleosporomycetidae</taxon>
        <taxon>Pleosporales</taxon>
        <taxon>Pleosporineae</taxon>
        <taxon>Phaeosphaeriaceae</taxon>
        <taxon>Paraphoma</taxon>
    </lineage>
</organism>
<dbReference type="InterPro" id="IPR001138">
    <property type="entry name" value="Zn2Cys6_DnaBD"/>
</dbReference>
<feature type="compositionally biased region" description="Polar residues" evidence="3">
    <location>
        <begin position="751"/>
        <end position="760"/>
    </location>
</feature>
<dbReference type="Pfam" id="PF04082">
    <property type="entry name" value="Fungal_trans"/>
    <property type="match status" value="1"/>
</dbReference>
<dbReference type="PANTHER" id="PTHR46910">
    <property type="entry name" value="TRANSCRIPTION FACTOR PDR1"/>
    <property type="match status" value="1"/>
</dbReference>
<dbReference type="CDD" id="cd00067">
    <property type="entry name" value="GAL4"/>
    <property type="match status" value="1"/>
</dbReference>
<sequence length="837" mass="92592">MSSVNNLSDAMGQGKAENNSEAVEPRRISKRPRYAIRACTQCQSRKIRCQGGIPCSTCVARARKCVVSGLQSTGSLKRRATRSSHSPSPASNIGSADQYTVPRSSSTIAKNTGRLSTKRLLSRIIDVEQQMRAVVGHGARTSSEANARDTPTPSVAGAVDNSRPHEMISSTGGTNWQTLVDGITMREVAQAGERADKLPVHCSEPSSSSYGTPFSPKMRTSLRNGADLDVQKHSRSWLREILLSHGVVPEQLEFKTFLEAFFDEVHILHPVLHPPSVWQTFNYLWKHSLLVSLHDMDSNGETRLSVALIFVCLALGRCTTSSRADNADGAHSAGWTLYNVALDIVPSLFDIASDWVTYLFRLDASEKAERTLSHAISGAHILGLHRKVFYTGRSAFEDEMFTRVWWGIYILDRRLAIESGRPYLIQDSNVETRNPLDLSDDWLAQYKSATAKITDLAAEIESETSLVQATTVPYLVALASQSRMATDVWKSIYSTKRIGESMPDVVCEFLDGALDTWWRSLPPHLQYHESIPYEDQFCGTSDWQARLCLSLHMRYAFYKLLIRRLAWPSSDTSAPSHDYMVAETSCAQRAASIIGVFEKIPKTFPRYAFTLVHPMTSAAMILHDITVRSPALRAVHGTTLLSAVQSLISYCQSTWVSSKLIRTVSKLDSMVHKMLGSHAIHKRVHNATDISHGEEQASPQGKHDWDIPHSATSSSPMDISVNFNGQVNPLPTQNDRAIPSPPITDLGEPQQRVTQTQSMAQGPPRLPSSQHDTAGDPGFWLSPPEDGAFPGFPYWAVNNFDFEQALNSLGNSRMANFGNAEFSAFDDEWAQALQGSL</sequence>
<feature type="compositionally biased region" description="Polar residues" evidence="3">
    <location>
        <begin position="83"/>
        <end position="112"/>
    </location>
</feature>
<dbReference type="GO" id="GO:0003677">
    <property type="term" value="F:DNA binding"/>
    <property type="evidence" value="ECO:0007669"/>
    <property type="project" value="InterPro"/>
</dbReference>
<feature type="domain" description="Zn(2)-C6 fungal-type" evidence="4">
    <location>
        <begin position="38"/>
        <end position="67"/>
    </location>
</feature>
<feature type="region of interest" description="Disordered" evidence="3">
    <location>
        <begin position="136"/>
        <end position="175"/>
    </location>
</feature>
<feature type="compositionally biased region" description="Polar residues" evidence="3">
    <location>
        <begin position="140"/>
        <end position="153"/>
    </location>
</feature>
<name>A0A8K0W486_9PLEO</name>
<dbReference type="InterPro" id="IPR036864">
    <property type="entry name" value="Zn2-C6_fun-type_DNA-bd_sf"/>
</dbReference>
<feature type="compositionally biased region" description="Polar residues" evidence="3">
    <location>
        <begin position="710"/>
        <end position="735"/>
    </location>
</feature>
<dbReference type="Pfam" id="PF00172">
    <property type="entry name" value="Zn_clus"/>
    <property type="match status" value="1"/>
</dbReference>
<dbReference type="Proteomes" id="UP000813461">
    <property type="component" value="Unassembled WGS sequence"/>
</dbReference>
<accession>A0A8K0W486</accession>
<dbReference type="GO" id="GO:0008270">
    <property type="term" value="F:zinc ion binding"/>
    <property type="evidence" value="ECO:0007669"/>
    <property type="project" value="InterPro"/>
</dbReference>
<dbReference type="OrthoDB" id="3798914at2759"/>
<dbReference type="SMART" id="SM00066">
    <property type="entry name" value="GAL4"/>
    <property type="match status" value="1"/>
</dbReference>
<feature type="region of interest" description="Disordered" evidence="3">
    <location>
        <begin position="70"/>
        <end position="112"/>
    </location>
</feature>
<evidence type="ECO:0000256" key="2">
    <source>
        <dbReference type="ARBA" id="ARBA00023242"/>
    </source>
</evidence>
<evidence type="ECO:0000313" key="5">
    <source>
        <dbReference type="EMBL" id="KAH7095436.1"/>
    </source>
</evidence>
<dbReference type="CDD" id="cd12148">
    <property type="entry name" value="fungal_TF_MHR"/>
    <property type="match status" value="1"/>
</dbReference>
<proteinExistence type="predicted"/>
<evidence type="ECO:0000256" key="1">
    <source>
        <dbReference type="ARBA" id="ARBA00022723"/>
    </source>
</evidence>
<keyword evidence="2" id="KW-0539">Nucleus</keyword>
<evidence type="ECO:0000256" key="3">
    <source>
        <dbReference type="SAM" id="MobiDB-lite"/>
    </source>
</evidence>
<keyword evidence="1" id="KW-0479">Metal-binding</keyword>
<dbReference type="SMART" id="SM00906">
    <property type="entry name" value="Fungal_trans"/>
    <property type="match status" value="1"/>
</dbReference>
<dbReference type="PANTHER" id="PTHR46910:SF1">
    <property type="entry name" value="MISCELLANEOUS ZN(II)2CYS6 TRANSCRIPTION FACTOR (EUROFUNG)-RELATED"/>
    <property type="match status" value="1"/>
</dbReference>
<dbReference type="InterPro" id="IPR050987">
    <property type="entry name" value="AtrR-like"/>
</dbReference>
<dbReference type="InterPro" id="IPR007219">
    <property type="entry name" value="XnlR_reg_dom"/>
</dbReference>
<dbReference type="PROSITE" id="PS50048">
    <property type="entry name" value="ZN2_CY6_FUNGAL_2"/>
    <property type="match status" value="1"/>
</dbReference>
<gene>
    <name evidence="5" type="ORF">FB567DRAFT_601337</name>
</gene>
<feature type="region of interest" description="Disordered" evidence="3">
    <location>
        <begin position="1"/>
        <end position="29"/>
    </location>
</feature>